<reference evidence="9 10" key="1">
    <citation type="submission" date="2022-11" db="EMBL/GenBank/DDBJ databases">
        <title>Whole genome sequence of Eschrichtius robustus ER-17-0199.</title>
        <authorList>
            <person name="Bruniche-Olsen A."/>
            <person name="Black A.N."/>
            <person name="Fields C.J."/>
            <person name="Walden K."/>
            <person name="Dewoody J.A."/>
        </authorList>
    </citation>
    <scope>NUCLEOTIDE SEQUENCE [LARGE SCALE GENOMIC DNA]</scope>
    <source>
        <strain evidence="9">ER-17-0199</strain>
        <tissue evidence="9">Blubber</tissue>
    </source>
</reference>
<keyword evidence="10" id="KW-1185">Reference proteome</keyword>
<feature type="region of interest" description="Disordered" evidence="7">
    <location>
        <begin position="1"/>
        <end position="26"/>
    </location>
</feature>
<sequence>SPDPPLARAQPTLRGQNSSSPQSGHSQTYALSRTLLDVERDRTLGHQEPQWKEFRFDLTQIPVGEAVTAAEFRIYKLPSIHLLNWTLHVSMFEVVLEQSNRESDLFFLDLQTLRSGDEGWLVLDVTAASDRWLLNRNKDLGLRLYVETDDGKTRVSSEPSPGGSSEEAAGGRRSWIPSRSHEHVMWLPDTLDLTGWEQHFTSVVFVPKTQNPSLTMRKTSDSLKLKDILQNT</sequence>
<dbReference type="Pfam" id="PF00688">
    <property type="entry name" value="TGFb_propeptide"/>
    <property type="match status" value="1"/>
</dbReference>
<comment type="caution">
    <text evidence="9">The sequence shown here is derived from an EMBL/GenBank/DDBJ whole genome shotgun (WGS) entry which is preliminary data.</text>
</comment>
<keyword evidence="6" id="KW-0325">Glycoprotein</keyword>
<feature type="non-terminal residue" evidence="9">
    <location>
        <position position="1"/>
    </location>
</feature>
<dbReference type="PANTHER" id="PTHR11848">
    <property type="entry name" value="TGF-BETA FAMILY"/>
    <property type="match status" value="1"/>
</dbReference>
<dbReference type="PANTHER" id="PTHR11848:SF119">
    <property type="entry name" value="TGF-BETA FAMILY PROFILE DOMAIN-CONTAINING PROTEIN"/>
    <property type="match status" value="1"/>
</dbReference>
<protein>
    <recommendedName>
        <fullName evidence="8">TGF-beta propeptide domain-containing protein</fullName>
    </recommendedName>
</protein>
<feature type="domain" description="TGF-beta propeptide" evidence="8">
    <location>
        <begin position="39"/>
        <end position="154"/>
    </location>
</feature>
<gene>
    <name evidence="9" type="ORF">J1605_012308</name>
</gene>
<evidence type="ECO:0000256" key="4">
    <source>
        <dbReference type="ARBA" id="ARBA00023030"/>
    </source>
</evidence>
<dbReference type="InterPro" id="IPR015615">
    <property type="entry name" value="TGF-beta-rel"/>
</dbReference>
<comment type="similarity">
    <text evidence="2">Belongs to the TGF-beta family.</text>
</comment>
<evidence type="ECO:0000313" key="9">
    <source>
        <dbReference type="EMBL" id="KAJ8779424.1"/>
    </source>
</evidence>
<evidence type="ECO:0000256" key="2">
    <source>
        <dbReference type="ARBA" id="ARBA00006656"/>
    </source>
</evidence>
<feature type="region of interest" description="Disordered" evidence="7">
    <location>
        <begin position="151"/>
        <end position="174"/>
    </location>
</feature>
<accession>A0AB34GJ22</accession>
<dbReference type="Gene3D" id="2.60.120.970">
    <property type="match status" value="1"/>
</dbReference>
<evidence type="ECO:0000256" key="6">
    <source>
        <dbReference type="ARBA" id="ARBA00023180"/>
    </source>
</evidence>
<keyword evidence="3" id="KW-0964">Secreted</keyword>
<evidence type="ECO:0000256" key="1">
    <source>
        <dbReference type="ARBA" id="ARBA00004613"/>
    </source>
</evidence>
<proteinExistence type="inferred from homology"/>
<organism evidence="9 10">
    <name type="scientific">Eschrichtius robustus</name>
    <name type="common">California gray whale</name>
    <name type="synonym">Eschrichtius gibbosus</name>
    <dbReference type="NCBI Taxonomy" id="9764"/>
    <lineage>
        <taxon>Eukaryota</taxon>
        <taxon>Metazoa</taxon>
        <taxon>Chordata</taxon>
        <taxon>Craniata</taxon>
        <taxon>Vertebrata</taxon>
        <taxon>Euteleostomi</taxon>
        <taxon>Mammalia</taxon>
        <taxon>Eutheria</taxon>
        <taxon>Laurasiatheria</taxon>
        <taxon>Artiodactyla</taxon>
        <taxon>Whippomorpha</taxon>
        <taxon>Cetacea</taxon>
        <taxon>Mysticeti</taxon>
        <taxon>Eschrichtiidae</taxon>
        <taxon>Eschrichtius</taxon>
    </lineage>
</organism>
<keyword evidence="5" id="KW-1015">Disulfide bond</keyword>
<evidence type="ECO:0000259" key="8">
    <source>
        <dbReference type="Pfam" id="PF00688"/>
    </source>
</evidence>
<name>A0AB34GJ22_ESCRO</name>
<dbReference type="GO" id="GO:0008083">
    <property type="term" value="F:growth factor activity"/>
    <property type="evidence" value="ECO:0007669"/>
    <property type="project" value="UniProtKB-KW"/>
</dbReference>
<dbReference type="InterPro" id="IPR001111">
    <property type="entry name" value="TGF-b_propeptide"/>
</dbReference>
<feature type="compositionally biased region" description="Low complexity" evidence="7">
    <location>
        <begin position="156"/>
        <end position="174"/>
    </location>
</feature>
<dbReference type="GO" id="GO:0005615">
    <property type="term" value="C:extracellular space"/>
    <property type="evidence" value="ECO:0007669"/>
    <property type="project" value="TreeGrafter"/>
</dbReference>
<dbReference type="Proteomes" id="UP001159641">
    <property type="component" value="Unassembled WGS sequence"/>
</dbReference>
<evidence type="ECO:0000256" key="7">
    <source>
        <dbReference type="SAM" id="MobiDB-lite"/>
    </source>
</evidence>
<dbReference type="GO" id="GO:0005125">
    <property type="term" value="F:cytokine activity"/>
    <property type="evidence" value="ECO:0007669"/>
    <property type="project" value="TreeGrafter"/>
</dbReference>
<dbReference type="AlphaFoldDB" id="A0AB34GJ22"/>
<feature type="compositionally biased region" description="Polar residues" evidence="7">
    <location>
        <begin position="13"/>
        <end position="26"/>
    </location>
</feature>
<evidence type="ECO:0000256" key="5">
    <source>
        <dbReference type="ARBA" id="ARBA00023157"/>
    </source>
</evidence>
<dbReference type="EMBL" id="JAIQCJ010002214">
    <property type="protein sequence ID" value="KAJ8779424.1"/>
    <property type="molecule type" value="Genomic_DNA"/>
</dbReference>
<keyword evidence="4" id="KW-0339">Growth factor</keyword>
<evidence type="ECO:0000256" key="3">
    <source>
        <dbReference type="ARBA" id="ARBA00022525"/>
    </source>
</evidence>
<comment type="subcellular location">
    <subcellularLocation>
        <location evidence="1">Secreted</location>
    </subcellularLocation>
</comment>
<evidence type="ECO:0000313" key="10">
    <source>
        <dbReference type="Proteomes" id="UP001159641"/>
    </source>
</evidence>